<accession>A0A9W8PWP5</accession>
<dbReference type="SMART" id="SM00248">
    <property type="entry name" value="ANK"/>
    <property type="match status" value="8"/>
</dbReference>
<evidence type="ECO:0000313" key="5">
    <source>
        <dbReference type="EMBL" id="KAJ4019706.1"/>
    </source>
</evidence>
<comment type="caution">
    <text evidence="5">The sequence shown here is derived from an EMBL/GenBank/DDBJ whole genome shotgun (WGS) entry which is preliminary data.</text>
</comment>
<organism evidence="5 6">
    <name type="scientific">Fusarium irregulare</name>
    <dbReference type="NCBI Taxonomy" id="2494466"/>
    <lineage>
        <taxon>Eukaryota</taxon>
        <taxon>Fungi</taxon>
        <taxon>Dikarya</taxon>
        <taxon>Ascomycota</taxon>
        <taxon>Pezizomycotina</taxon>
        <taxon>Sordariomycetes</taxon>
        <taxon>Hypocreomycetidae</taxon>
        <taxon>Hypocreales</taxon>
        <taxon>Nectriaceae</taxon>
        <taxon>Fusarium</taxon>
        <taxon>Fusarium incarnatum-equiseti species complex</taxon>
    </lineage>
</organism>
<evidence type="ECO:0000256" key="2">
    <source>
        <dbReference type="ARBA" id="ARBA00023043"/>
    </source>
</evidence>
<feature type="repeat" description="ANK" evidence="3">
    <location>
        <begin position="364"/>
        <end position="402"/>
    </location>
</feature>
<dbReference type="Pfam" id="PF12796">
    <property type="entry name" value="Ank_2"/>
    <property type="match status" value="2"/>
</dbReference>
<feature type="compositionally biased region" description="Basic and acidic residues" evidence="4">
    <location>
        <begin position="538"/>
        <end position="556"/>
    </location>
</feature>
<dbReference type="OrthoDB" id="823504at2759"/>
<keyword evidence="6" id="KW-1185">Reference proteome</keyword>
<dbReference type="InterPro" id="IPR002110">
    <property type="entry name" value="Ankyrin_rpt"/>
</dbReference>
<feature type="repeat" description="ANK" evidence="3">
    <location>
        <begin position="452"/>
        <end position="485"/>
    </location>
</feature>
<reference evidence="5" key="1">
    <citation type="submission" date="2022-10" db="EMBL/GenBank/DDBJ databases">
        <title>Fusarium specimens isolated from Avocado Roots.</title>
        <authorList>
            <person name="Stajich J."/>
            <person name="Roper C."/>
            <person name="Heimlech-Rivalta G."/>
        </authorList>
    </citation>
    <scope>NUCLEOTIDE SEQUENCE</scope>
    <source>
        <strain evidence="5">CF00143</strain>
    </source>
</reference>
<dbReference type="PANTHER" id="PTHR24198">
    <property type="entry name" value="ANKYRIN REPEAT AND PROTEIN KINASE DOMAIN-CONTAINING PROTEIN"/>
    <property type="match status" value="1"/>
</dbReference>
<dbReference type="PROSITE" id="PS50088">
    <property type="entry name" value="ANK_REPEAT"/>
    <property type="match status" value="2"/>
</dbReference>
<dbReference type="Gene3D" id="1.25.40.20">
    <property type="entry name" value="Ankyrin repeat-containing domain"/>
    <property type="match status" value="1"/>
</dbReference>
<evidence type="ECO:0008006" key="7">
    <source>
        <dbReference type="Google" id="ProtNLM"/>
    </source>
</evidence>
<dbReference type="InterPro" id="IPR036770">
    <property type="entry name" value="Ankyrin_rpt-contain_sf"/>
</dbReference>
<dbReference type="Proteomes" id="UP001152130">
    <property type="component" value="Unassembled WGS sequence"/>
</dbReference>
<sequence>MDSSGSYTSNPAYSPFTDAEVERRGAWFRLQPNVTTTDEDGSMLYEQRDFTLLCTMVSHNDTRALREYLANGSWAVPRAPDIPSELIGDTLRMDYFHVAALNGCLGVLQMLLAHGTKGDVPDPAPIRFKERGYELLHEAVKWGHIEVAKFLLENQPLYADIHERNPKGLTPILSAANFYPTKLFILGPDEAHSPPKNEGIVNLLLDYGASAGDVIEYTDMDARSESVLTLAASWAGAELIKRLIEGGADICTKVTKTKRAIKFWNQPGDTFEVDALFIACAFANFDAVKTIFGSLQGSMQTQEMCHSQDSRGTLPIHWATQNAILGGGSEFPAWVLQERVPNITAIIDFLLNLDPTTINVQDNDGNTPLHYATRAMGRHEPLYAPVFTFLCERGADASIRNDKGQTPLHSLFKLDGIESHYETSNERAPVIATAAILTLLAHGASVTDADDDGNTPLHLVADTLCYGNAVSLLLDHGADPARQNLNQETALHRAARGTYRPKALRIKAEEKIKAQDEVIGMLVKVGGDKLMELADAEGKSPRQLCEEKREAWKEQDIPAWKRQQNQFGRIPRGGASRGGRGGRGG</sequence>
<evidence type="ECO:0000256" key="1">
    <source>
        <dbReference type="ARBA" id="ARBA00022737"/>
    </source>
</evidence>
<keyword evidence="2 3" id="KW-0040">ANK repeat</keyword>
<dbReference type="PROSITE" id="PS50297">
    <property type="entry name" value="ANK_REP_REGION"/>
    <property type="match status" value="2"/>
</dbReference>
<feature type="compositionally biased region" description="Gly residues" evidence="4">
    <location>
        <begin position="575"/>
        <end position="585"/>
    </location>
</feature>
<dbReference type="EMBL" id="JAPDHF010000004">
    <property type="protein sequence ID" value="KAJ4019706.1"/>
    <property type="molecule type" value="Genomic_DNA"/>
</dbReference>
<feature type="region of interest" description="Disordered" evidence="4">
    <location>
        <begin position="538"/>
        <end position="585"/>
    </location>
</feature>
<evidence type="ECO:0000256" key="3">
    <source>
        <dbReference type="PROSITE-ProRule" id="PRU00023"/>
    </source>
</evidence>
<dbReference type="Pfam" id="PF00023">
    <property type="entry name" value="Ank"/>
    <property type="match status" value="1"/>
</dbReference>
<keyword evidence="1" id="KW-0677">Repeat</keyword>
<dbReference type="PANTHER" id="PTHR24198:SF165">
    <property type="entry name" value="ANKYRIN REPEAT-CONTAINING PROTEIN-RELATED"/>
    <property type="match status" value="1"/>
</dbReference>
<dbReference type="AlphaFoldDB" id="A0A9W8PWP5"/>
<protein>
    <recommendedName>
        <fullName evidence="7">Ankyrin</fullName>
    </recommendedName>
</protein>
<evidence type="ECO:0000256" key="4">
    <source>
        <dbReference type="SAM" id="MobiDB-lite"/>
    </source>
</evidence>
<evidence type="ECO:0000313" key="6">
    <source>
        <dbReference type="Proteomes" id="UP001152130"/>
    </source>
</evidence>
<name>A0A9W8PWP5_9HYPO</name>
<gene>
    <name evidence="5" type="ORF">NW766_003464</name>
</gene>
<dbReference type="SUPFAM" id="SSF48403">
    <property type="entry name" value="Ankyrin repeat"/>
    <property type="match status" value="2"/>
</dbReference>
<proteinExistence type="predicted"/>